<dbReference type="Gene3D" id="1.10.3370.10">
    <property type="entry name" value="SecY subunit domain"/>
    <property type="match status" value="1"/>
</dbReference>
<reference evidence="12 13" key="1">
    <citation type="submission" date="2017-01" db="EMBL/GenBank/DDBJ databases">
        <authorList>
            <person name="Mah S.A."/>
            <person name="Swanson W.J."/>
            <person name="Moy G.W."/>
            <person name="Vacquier V.D."/>
        </authorList>
    </citation>
    <scope>NUCLEOTIDE SEQUENCE [LARGE SCALE GENOMIC DNA]</scope>
    <source>
        <strain evidence="12 13">ASpG1</strain>
    </source>
</reference>
<feature type="transmembrane region" description="Helical" evidence="10">
    <location>
        <begin position="365"/>
        <end position="387"/>
    </location>
</feature>
<dbReference type="InterPro" id="IPR026593">
    <property type="entry name" value="SecY"/>
</dbReference>
<dbReference type="InterPro" id="IPR030659">
    <property type="entry name" value="SecY_CS"/>
</dbReference>
<protein>
    <recommendedName>
        <fullName evidence="9 10">Protein translocase subunit SecY</fullName>
    </recommendedName>
</protein>
<feature type="transmembrane region" description="Helical" evidence="10">
    <location>
        <begin position="213"/>
        <end position="231"/>
    </location>
</feature>
<evidence type="ECO:0000256" key="9">
    <source>
        <dbReference type="ARBA" id="ARBA00039733"/>
    </source>
</evidence>
<feature type="transmembrane region" description="Helical" evidence="10">
    <location>
        <begin position="20"/>
        <end position="40"/>
    </location>
</feature>
<dbReference type="GO" id="GO:0005886">
    <property type="term" value="C:plasma membrane"/>
    <property type="evidence" value="ECO:0007669"/>
    <property type="project" value="UniProtKB-SubCell"/>
</dbReference>
<dbReference type="OrthoDB" id="9809248at2"/>
<organism evidence="12 13">
    <name type="scientific">Alkalispirochaeta americana</name>
    <dbReference type="NCBI Taxonomy" id="159291"/>
    <lineage>
        <taxon>Bacteria</taxon>
        <taxon>Pseudomonadati</taxon>
        <taxon>Spirochaetota</taxon>
        <taxon>Spirochaetia</taxon>
        <taxon>Spirochaetales</taxon>
        <taxon>Spirochaetaceae</taxon>
        <taxon>Alkalispirochaeta</taxon>
    </lineage>
</organism>
<evidence type="ECO:0000256" key="4">
    <source>
        <dbReference type="ARBA" id="ARBA00022692"/>
    </source>
</evidence>
<evidence type="ECO:0000256" key="1">
    <source>
        <dbReference type="ARBA" id="ARBA00004141"/>
    </source>
</evidence>
<keyword evidence="13" id="KW-1185">Reference proteome</keyword>
<name>A0A1N6NII3_9SPIO</name>
<accession>A0A1N6NII3</accession>
<evidence type="ECO:0000313" key="12">
    <source>
        <dbReference type="EMBL" id="SIP91832.1"/>
    </source>
</evidence>
<keyword evidence="3 10" id="KW-0813">Transport</keyword>
<dbReference type="RefSeq" id="WP_076487484.1">
    <property type="nucleotide sequence ID" value="NZ_FTMS01000001.1"/>
</dbReference>
<evidence type="ECO:0000256" key="3">
    <source>
        <dbReference type="ARBA" id="ARBA00022448"/>
    </source>
</evidence>
<dbReference type="EMBL" id="FTMS01000001">
    <property type="protein sequence ID" value="SIP91832.1"/>
    <property type="molecule type" value="Genomic_DNA"/>
</dbReference>
<keyword evidence="4 10" id="KW-0812">Transmembrane</keyword>
<dbReference type="PROSITE" id="PS00756">
    <property type="entry name" value="SECY_2"/>
    <property type="match status" value="1"/>
</dbReference>
<feature type="transmembrane region" description="Helical" evidence="10">
    <location>
        <begin position="309"/>
        <end position="330"/>
    </location>
</feature>
<feature type="transmembrane region" description="Helical" evidence="10">
    <location>
        <begin position="393"/>
        <end position="412"/>
    </location>
</feature>
<dbReference type="SUPFAM" id="SSF103491">
    <property type="entry name" value="Preprotein translocase SecY subunit"/>
    <property type="match status" value="1"/>
</dbReference>
<feature type="transmembrane region" description="Helical" evidence="10">
    <location>
        <begin position="149"/>
        <end position="169"/>
    </location>
</feature>
<dbReference type="FunFam" id="1.10.3370.10:FF:000001">
    <property type="entry name" value="Preprotein translocase subunit SecY"/>
    <property type="match status" value="1"/>
</dbReference>
<dbReference type="InterPro" id="IPR002208">
    <property type="entry name" value="SecY/SEC61-alpha"/>
</dbReference>
<dbReference type="PANTHER" id="PTHR10906">
    <property type="entry name" value="SECY/SEC61-ALPHA FAMILY MEMBER"/>
    <property type="match status" value="1"/>
</dbReference>
<evidence type="ECO:0000313" key="13">
    <source>
        <dbReference type="Proteomes" id="UP000186400"/>
    </source>
</evidence>
<dbReference type="Proteomes" id="UP000186400">
    <property type="component" value="Unassembled WGS sequence"/>
</dbReference>
<proteinExistence type="inferred from homology"/>
<dbReference type="Pfam" id="PF00344">
    <property type="entry name" value="SecY"/>
    <property type="match status" value="1"/>
</dbReference>
<gene>
    <name evidence="10" type="primary">secY</name>
    <name evidence="12" type="ORF">SAMN05920897_101271</name>
</gene>
<feature type="transmembrane region" description="Helical" evidence="10">
    <location>
        <begin position="269"/>
        <end position="289"/>
    </location>
</feature>
<keyword evidence="6 10" id="KW-1133">Transmembrane helix</keyword>
<dbReference type="PRINTS" id="PR00303">
    <property type="entry name" value="SECYTRNLCASE"/>
</dbReference>
<comment type="subunit">
    <text evidence="10">Component of the Sec protein translocase complex. Heterotrimer consisting of SecY, SecE and SecG subunits. The heterotrimers can form oligomers, although 1 heterotrimer is thought to be able to translocate proteins. Interacts with the ribosome. Interacts with SecDF, and other proteins may be involved. Interacts with SecA.</text>
</comment>
<dbReference type="GO" id="GO:0043952">
    <property type="term" value="P:protein transport by the Sec complex"/>
    <property type="evidence" value="ECO:0007669"/>
    <property type="project" value="UniProtKB-UniRule"/>
</dbReference>
<evidence type="ECO:0000256" key="7">
    <source>
        <dbReference type="ARBA" id="ARBA00023010"/>
    </source>
</evidence>
<dbReference type="STRING" id="159291.SAMN05920897_101271"/>
<evidence type="ECO:0000256" key="10">
    <source>
        <dbReference type="HAMAP-Rule" id="MF_01465"/>
    </source>
</evidence>
<dbReference type="GO" id="GO:0006605">
    <property type="term" value="P:protein targeting"/>
    <property type="evidence" value="ECO:0007669"/>
    <property type="project" value="UniProtKB-UniRule"/>
</dbReference>
<dbReference type="AlphaFoldDB" id="A0A1N6NII3"/>
<comment type="function">
    <text evidence="10">The central subunit of the protein translocation channel SecYEG. Consists of two halves formed by TMs 1-5 and 6-10. These two domains form a lateral gate at the front which open onto the bilayer between TMs 2 and 7, and are clamped together by SecE at the back. The channel is closed by both a pore ring composed of hydrophobic SecY resides and a short helix (helix 2A) on the extracellular side of the membrane which forms a plug. The plug probably moves laterally to allow the channel to open. The ring and the pore may move independently.</text>
</comment>
<sequence>MASNPIADIFRIRDLRERVLFTLAMLAIYRLGATIPIPGININALRLYFMTQAGTGVSVTDYLDFFAGGAFSRFSIFMLGIMPYISMSIIMQLMLLVFPALKKISEEEGGRKKIQNYTRYGTVGVALLQSFAVTVYADSIPDAITISRGLYTFVSILSVTSGTLFLMWIGEQINQRGIGNGISLLIFAGIVARMPNAFWILIQSVRSGDLNPVFLLAVMGMFVGVVALVVYEQRGQRKIPVHYAKRVVGRRMYGAQNTYVPFKINPSGVIPVIFASSILTFPLQVAQGFGPEVRWLQRVAFWMRPDGNLYLFIYTVLIVFFAYFYTQVTLNPIEISKNIRENGGSIPGIRSEKMEEYFTRVLNRIILPGAIFLAFIAVIPSLVQRWFNFPMEVAFLMGGTSLLIMVGVDLDLMSQIEGHLRMHHHEGLTKRGRIKSRRSL</sequence>
<dbReference type="PIRSF" id="PIRSF004557">
    <property type="entry name" value="SecY"/>
    <property type="match status" value="1"/>
</dbReference>
<keyword evidence="7 10" id="KW-0811">Translocation</keyword>
<feature type="transmembrane region" description="Helical" evidence="10">
    <location>
        <begin position="181"/>
        <end position="201"/>
    </location>
</feature>
<evidence type="ECO:0000256" key="2">
    <source>
        <dbReference type="ARBA" id="ARBA00005751"/>
    </source>
</evidence>
<dbReference type="InterPro" id="IPR023201">
    <property type="entry name" value="SecY_dom_sf"/>
</dbReference>
<dbReference type="NCBIfam" id="TIGR00967">
    <property type="entry name" value="3a0501s007"/>
    <property type="match status" value="1"/>
</dbReference>
<evidence type="ECO:0000256" key="11">
    <source>
        <dbReference type="RuleBase" id="RU004349"/>
    </source>
</evidence>
<feature type="transmembrane region" description="Helical" evidence="10">
    <location>
        <begin position="119"/>
        <end position="137"/>
    </location>
</feature>
<keyword evidence="8 10" id="KW-0472">Membrane</keyword>
<comment type="similarity">
    <text evidence="2 10 11">Belongs to the SecY/SEC61-alpha family.</text>
</comment>
<dbReference type="HAMAP" id="MF_01465">
    <property type="entry name" value="SecY"/>
    <property type="match status" value="1"/>
</dbReference>
<keyword evidence="5 10" id="KW-0653">Protein transport</keyword>
<dbReference type="GO" id="GO:0065002">
    <property type="term" value="P:intracellular protein transmembrane transport"/>
    <property type="evidence" value="ECO:0007669"/>
    <property type="project" value="UniProtKB-UniRule"/>
</dbReference>
<keyword evidence="10" id="KW-1003">Cell membrane</keyword>
<evidence type="ECO:0000256" key="8">
    <source>
        <dbReference type="ARBA" id="ARBA00023136"/>
    </source>
</evidence>
<evidence type="ECO:0000256" key="5">
    <source>
        <dbReference type="ARBA" id="ARBA00022927"/>
    </source>
</evidence>
<comment type="subcellular location">
    <subcellularLocation>
        <location evidence="10">Cell membrane</location>
        <topology evidence="10">Multi-pass membrane protein</topology>
    </subcellularLocation>
    <subcellularLocation>
        <location evidence="1">Membrane</location>
        <topology evidence="1">Multi-pass membrane protein</topology>
    </subcellularLocation>
</comment>
<feature type="transmembrane region" description="Helical" evidence="10">
    <location>
        <begin position="74"/>
        <end position="98"/>
    </location>
</feature>
<evidence type="ECO:0000256" key="6">
    <source>
        <dbReference type="ARBA" id="ARBA00022989"/>
    </source>
</evidence>